<organism evidence="2 3">
    <name type="scientific">Caldanaerovirga acetigignens</name>
    <dbReference type="NCBI Taxonomy" id="447595"/>
    <lineage>
        <taxon>Bacteria</taxon>
        <taxon>Bacillati</taxon>
        <taxon>Bacillota</taxon>
        <taxon>Clostridia</taxon>
        <taxon>Thermosediminibacterales</taxon>
        <taxon>Thermosediminibacteraceae</taxon>
        <taxon>Caldanaerovirga</taxon>
    </lineage>
</organism>
<protein>
    <submittedName>
        <fullName evidence="2">Zinc-ribbon family protein</fullName>
    </submittedName>
</protein>
<sequence>MFFFGIFGIQDKEKHVRDFDATVCPSCGRLSRAELIEVFTYFHFFFIPIFQWNRRYFVKFRCCPAIFSVNKEYAEELKRGADLDVSRLHKVFGHGSYCPECGSYVDPSFNFCPYCGRRIS</sequence>
<reference evidence="3" key="1">
    <citation type="submission" date="2016-11" db="EMBL/GenBank/DDBJ databases">
        <authorList>
            <person name="Varghese N."/>
            <person name="Submissions S."/>
        </authorList>
    </citation>
    <scope>NUCLEOTIDE SEQUENCE [LARGE SCALE GENOMIC DNA]</scope>
    <source>
        <strain evidence="3">DSM 18802</strain>
    </source>
</reference>
<name>A0A1M7FLQ1_9FIRM</name>
<dbReference type="RefSeq" id="WP_073253022.1">
    <property type="nucleotide sequence ID" value="NZ_FRCR01000001.1"/>
</dbReference>
<dbReference type="Pfam" id="PF17032">
    <property type="entry name" value="Zn_ribbon_15"/>
    <property type="match status" value="1"/>
</dbReference>
<proteinExistence type="predicted"/>
<feature type="domain" description="Zinc-ribbon 15" evidence="1">
    <location>
        <begin position="23"/>
        <end position="116"/>
    </location>
</feature>
<dbReference type="PANTHER" id="PTHR36718:SF1">
    <property type="entry name" value="DOUBLE ZINC RIBBON PROTEIN MJ0416"/>
    <property type="match status" value="1"/>
</dbReference>
<keyword evidence="3" id="KW-1185">Reference proteome</keyword>
<dbReference type="AlphaFoldDB" id="A0A1M7FLQ1"/>
<dbReference type="STRING" id="447595.SAMN05660826_00071"/>
<evidence type="ECO:0000313" key="2">
    <source>
        <dbReference type="EMBL" id="SHM05022.1"/>
    </source>
</evidence>
<dbReference type="Proteomes" id="UP000184375">
    <property type="component" value="Unassembled WGS sequence"/>
</dbReference>
<accession>A0A1M7FLQ1</accession>
<gene>
    <name evidence="2" type="ORF">SAMN05660826_00071</name>
</gene>
<dbReference type="OrthoDB" id="4377018at2"/>
<evidence type="ECO:0000313" key="3">
    <source>
        <dbReference type="Proteomes" id="UP000184375"/>
    </source>
</evidence>
<dbReference type="InterPro" id="IPR053281">
    <property type="entry name" value="Double_zinc_ribbon"/>
</dbReference>
<dbReference type="PANTHER" id="PTHR36718">
    <property type="entry name" value="OS05G0435400 PROTEIN"/>
    <property type="match status" value="1"/>
</dbReference>
<dbReference type="InterPro" id="IPR031493">
    <property type="entry name" value="Zinc_ribbon_15"/>
</dbReference>
<evidence type="ECO:0000259" key="1">
    <source>
        <dbReference type="Pfam" id="PF17032"/>
    </source>
</evidence>
<dbReference type="EMBL" id="FRCR01000001">
    <property type="protein sequence ID" value="SHM05022.1"/>
    <property type="molecule type" value="Genomic_DNA"/>
</dbReference>